<evidence type="ECO:0000313" key="2">
    <source>
        <dbReference type="EMBL" id="NNH75724.1"/>
    </source>
</evidence>
<keyword evidence="1" id="KW-0732">Signal</keyword>
<evidence type="ECO:0008006" key="4">
    <source>
        <dbReference type="Google" id="ProtNLM"/>
    </source>
</evidence>
<organism evidence="2 3">
    <name type="scientific">Nocardia uniformis</name>
    <dbReference type="NCBI Taxonomy" id="53432"/>
    <lineage>
        <taxon>Bacteria</taxon>
        <taxon>Bacillati</taxon>
        <taxon>Actinomycetota</taxon>
        <taxon>Actinomycetes</taxon>
        <taxon>Mycobacteriales</taxon>
        <taxon>Nocardiaceae</taxon>
        <taxon>Nocardia</taxon>
    </lineage>
</organism>
<dbReference type="Proteomes" id="UP000586827">
    <property type="component" value="Unassembled WGS sequence"/>
</dbReference>
<reference evidence="2 3" key="1">
    <citation type="submission" date="2020-05" db="EMBL/GenBank/DDBJ databases">
        <title>MicrobeNet Type strains.</title>
        <authorList>
            <person name="Nicholson A.C."/>
        </authorList>
    </citation>
    <scope>NUCLEOTIDE SEQUENCE [LARGE SCALE GENOMIC DNA]</scope>
    <source>
        <strain evidence="2 3">JCM 3224</strain>
    </source>
</reference>
<feature type="signal peptide" evidence="1">
    <location>
        <begin position="1"/>
        <end position="20"/>
    </location>
</feature>
<evidence type="ECO:0000256" key="1">
    <source>
        <dbReference type="SAM" id="SignalP"/>
    </source>
</evidence>
<proteinExistence type="predicted"/>
<protein>
    <recommendedName>
        <fullName evidence="4">Secreted protein</fullName>
    </recommendedName>
</protein>
<name>A0A849CAS8_9NOCA</name>
<dbReference type="RefSeq" id="WP_067529511.1">
    <property type="nucleotide sequence ID" value="NZ_JABELX010000026.1"/>
</dbReference>
<gene>
    <name evidence="2" type="ORF">HLB23_38740</name>
</gene>
<evidence type="ECO:0000313" key="3">
    <source>
        <dbReference type="Proteomes" id="UP000586827"/>
    </source>
</evidence>
<accession>A0A849CAS8</accession>
<comment type="caution">
    <text evidence="2">The sequence shown here is derived from an EMBL/GenBank/DDBJ whole genome shotgun (WGS) entry which is preliminary data.</text>
</comment>
<keyword evidence="3" id="KW-1185">Reference proteome</keyword>
<dbReference type="AlphaFoldDB" id="A0A849CAS8"/>
<feature type="chain" id="PRO_5038975734" description="Secreted protein" evidence="1">
    <location>
        <begin position="21"/>
        <end position="71"/>
    </location>
</feature>
<sequence>MRNRFRISVFAIFLATASMAASAPAGAVALESPGPNAVQPVGDPCYRPVDLPSWLFCLLTRIPIPVGLSSS</sequence>
<dbReference type="EMBL" id="JABELX010000026">
    <property type="protein sequence ID" value="NNH75724.1"/>
    <property type="molecule type" value="Genomic_DNA"/>
</dbReference>